<feature type="non-terminal residue" evidence="2">
    <location>
        <position position="689"/>
    </location>
</feature>
<sequence length="689" mass="78146">MIVGDNVEHSSTPTTALNMSFSVLADEATIQANTLRRLQKQQLAELEHKSDEEEEQVFIQPSQRKVHNAFALLNDGDDDDNDTNEIAEQPEKQEESEEEIQIKSEPSQRKKKKNKKKKKSKATDASDMSMQELEKVLQEVTGSTVTDTHEADQHHENADERKQLLNVQYRYLDAEAEMKRMFGSRVVNTERRATGSVEEIKVGYTQGGLATLCTPRPLHGIDRNKRWYAEQRSLGEEKIDTQAFLGISYFTFKHDEEYQDTQLEFLNAVATYNPNSLVLLTHRRPYHIDSLLQLSEVAKHSGDWTVAGDCIGRAWCISLFTAKGADQKMEKNVLYMHLSALFILNSHLGVETSFFLAIFRHIQFLTRRGCWRTAFEFNKLLFSLDPDTDPLGSLLSMDYYALSAKDHNYVLSMLKGWKTSGDIYPIELDAMPNFAYSGAYAQFKFTAEKHRGEQDVKCQSSKMLQDAITKHPFVALHMLDKIGDSEPSAHKNNWLSAQTLPNPYLELLQRLFVERAAELWKEPEASPCSNGFVISWLKANLRFTLQNNDQGGVTASQYLDCAQKDQVPLSVSRHTILSDIQSVLTYVPSSVTSTSYHMYDPLPPPDSETGYDINNRLRTRGVGRTRGGDETRGGLMGMIRQLLHYPDGRPVPPAEIFQMIEEMNNREGAGIPGEFPHDEEGDEEELEGT</sequence>
<feature type="region of interest" description="Disordered" evidence="1">
    <location>
        <begin position="666"/>
        <end position="689"/>
    </location>
</feature>
<gene>
    <name evidence="2" type="primary">TCF25</name>
    <name evidence="2" type="ORF">EC973_006924</name>
</gene>
<dbReference type="Proteomes" id="UP000605846">
    <property type="component" value="Unassembled WGS sequence"/>
</dbReference>
<dbReference type="EMBL" id="JABAYA010000047">
    <property type="protein sequence ID" value="KAF7727925.1"/>
    <property type="molecule type" value="Genomic_DNA"/>
</dbReference>
<comment type="caution">
    <text evidence="2">The sequence shown here is derived from an EMBL/GenBank/DDBJ whole genome shotgun (WGS) entry which is preliminary data.</text>
</comment>
<accession>A0A8H7BSP0</accession>
<evidence type="ECO:0000313" key="3">
    <source>
        <dbReference type="Proteomes" id="UP000605846"/>
    </source>
</evidence>
<evidence type="ECO:0000256" key="1">
    <source>
        <dbReference type="SAM" id="MobiDB-lite"/>
    </source>
</evidence>
<feature type="compositionally biased region" description="Acidic residues" evidence="1">
    <location>
        <begin position="75"/>
        <end position="85"/>
    </location>
</feature>
<feature type="region of interest" description="Disordered" evidence="1">
    <location>
        <begin position="73"/>
        <end position="161"/>
    </location>
</feature>
<dbReference type="InterPro" id="IPR006994">
    <property type="entry name" value="TCF25/Rqc1"/>
</dbReference>
<feature type="compositionally biased region" description="Basic residues" evidence="1">
    <location>
        <begin position="109"/>
        <end position="120"/>
    </location>
</feature>
<keyword evidence="3" id="KW-1185">Reference proteome</keyword>
<name>A0A8H7BSP0_9FUNG</name>
<organism evidence="2 3">
    <name type="scientific">Apophysomyces ossiformis</name>
    <dbReference type="NCBI Taxonomy" id="679940"/>
    <lineage>
        <taxon>Eukaryota</taxon>
        <taxon>Fungi</taxon>
        <taxon>Fungi incertae sedis</taxon>
        <taxon>Mucoromycota</taxon>
        <taxon>Mucoromycotina</taxon>
        <taxon>Mucoromycetes</taxon>
        <taxon>Mucorales</taxon>
        <taxon>Mucorineae</taxon>
        <taxon>Mucoraceae</taxon>
        <taxon>Apophysomyces</taxon>
    </lineage>
</organism>
<proteinExistence type="predicted"/>
<evidence type="ECO:0000313" key="2">
    <source>
        <dbReference type="EMBL" id="KAF7727925.1"/>
    </source>
</evidence>
<dbReference type="Pfam" id="PF04910">
    <property type="entry name" value="Tcf25"/>
    <property type="match status" value="1"/>
</dbReference>
<dbReference type="OrthoDB" id="205993at2759"/>
<dbReference type="PANTHER" id="PTHR22684">
    <property type="entry name" value="NULP1-RELATED"/>
    <property type="match status" value="1"/>
</dbReference>
<dbReference type="AlphaFoldDB" id="A0A8H7BSP0"/>
<dbReference type="PANTHER" id="PTHR22684:SF0">
    <property type="entry name" value="RIBOSOME QUALITY CONTROL COMPLEX SUBUNIT TCF25"/>
    <property type="match status" value="1"/>
</dbReference>
<feature type="compositionally biased region" description="Basic and acidic residues" evidence="1">
    <location>
        <begin position="147"/>
        <end position="161"/>
    </location>
</feature>
<protein>
    <submittedName>
        <fullName evidence="2">Transcription factor 25</fullName>
    </submittedName>
</protein>
<dbReference type="GO" id="GO:1990112">
    <property type="term" value="C:RQC complex"/>
    <property type="evidence" value="ECO:0007669"/>
    <property type="project" value="TreeGrafter"/>
</dbReference>
<feature type="compositionally biased region" description="Acidic residues" evidence="1">
    <location>
        <begin position="677"/>
        <end position="689"/>
    </location>
</feature>
<reference evidence="2" key="1">
    <citation type="submission" date="2020-01" db="EMBL/GenBank/DDBJ databases">
        <title>Genome Sequencing of Three Apophysomyces-Like Fungal Strains Confirms a Novel Fungal Genus in the Mucoromycota with divergent Burkholderia-like Endosymbiotic Bacteria.</title>
        <authorList>
            <person name="Stajich J.E."/>
            <person name="Macias A.M."/>
            <person name="Carter-House D."/>
            <person name="Lovett B."/>
            <person name="Kasson L.R."/>
            <person name="Berry K."/>
            <person name="Grigoriev I."/>
            <person name="Chang Y."/>
            <person name="Spatafora J."/>
            <person name="Kasson M.T."/>
        </authorList>
    </citation>
    <scope>NUCLEOTIDE SEQUENCE</scope>
    <source>
        <strain evidence="2">NRRL A-21654</strain>
    </source>
</reference>